<organism evidence="2 3">
    <name type="scientific">Amycolatopsis thermophila</name>
    <dbReference type="NCBI Taxonomy" id="206084"/>
    <lineage>
        <taxon>Bacteria</taxon>
        <taxon>Bacillati</taxon>
        <taxon>Actinomycetota</taxon>
        <taxon>Actinomycetes</taxon>
        <taxon>Pseudonocardiales</taxon>
        <taxon>Pseudonocardiaceae</taxon>
        <taxon>Amycolatopsis</taxon>
    </lineage>
</organism>
<gene>
    <name evidence="2" type="ORF">FB470_000616</name>
</gene>
<accession>A0ABU0EN07</accession>
<evidence type="ECO:0000259" key="1">
    <source>
        <dbReference type="Pfam" id="PF10686"/>
    </source>
</evidence>
<comment type="caution">
    <text evidence="2">The sequence shown here is derived from an EMBL/GenBank/DDBJ whole genome shotgun (WGS) entry which is preliminary data.</text>
</comment>
<evidence type="ECO:0000313" key="3">
    <source>
        <dbReference type="Proteomes" id="UP001229651"/>
    </source>
</evidence>
<keyword evidence="3" id="KW-1185">Reference proteome</keyword>
<feature type="domain" description="YspA cpYpsA-related SLOG" evidence="1">
    <location>
        <begin position="1"/>
        <end position="62"/>
    </location>
</feature>
<evidence type="ECO:0000313" key="2">
    <source>
        <dbReference type="EMBL" id="MDQ0376622.1"/>
    </source>
</evidence>
<dbReference type="Pfam" id="PF10686">
    <property type="entry name" value="YAcAr"/>
    <property type="match status" value="1"/>
</dbReference>
<reference evidence="2 3" key="1">
    <citation type="submission" date="2023-07" db="EMBL/GenBank/DDBJ databases">
        <title>Sequencing the genomes of 1000 actinobacteria strains.</title>
        <authorList>
            <person name="Klenk H.-P."/>
        </authorList>
    </citation>
    <scope>NUCLEOTIDE SEQUENCE [LARGE SCALE GENOMIC DNA]</scope>
    <source>
        <strain evidence="2 3">DSM 45805</strain>
    </source>
</reference>
<name>A0ABU0EN07_9PSEU</name>
<dbReference type="EMBL" id="JAUSUT010000001">
    <property type="protein sequence ID" value="MDQ0376622.1"/>
    <property type="molecule type" value="Genomic_DNA"/>
</dbReference>
<proteinExistence type="predicted"/>
<protein>
    <recommendedName>
        <fullName evidence="1">YspA cpYpsA-related SLOG domain-containing protein</fullName>
    </recommendedName>
</protein>
<dbReference type="RefSeq" id="WP_306988553.1">
    <property type="nucleotide sequence ID" value="NZ_JAUSUT010000001.1"/>
</dbReference>
<sequence length="161" mass="17387">MRILVTGSRNWVDKGIIREALAEVWHPNNVLVHGRCDSGADALADACWTHWGGKVERHRADWFGPCDPDPEVCQPGHRRPSRRNPAETYCPAAGPRRNRHMVNLGADLCIAFILARSPGSIGCAFLAGQAGIPLRVRHSGVGAAVLKELATVGDDTTLIPA</sequence>
<dbReference type="InterPro" id="IPR019627">
    <property type="entry name" value="YAcAr"/>
</dbReference>
<dbReference type="Proteomes" id="UP001229651">
    <property type="component" value="Unassembled WGS sequence"/>
</dbReference>